<evidence type="ECO:0000256" key="4">
    <source>
        <dbReference type="ARBA" id="ARBA00022737"/>
    </source>
</evidence>
<name>A0A915IWI6_ROMCU</name>
<dbReference type="GO" id="GO:0005576">
    <property type="term" value="C:extracellular region"/>
    <property type="evidence" value="ECO:0007669"/>
    <property type="project" value="UniProtKB-SubCell"/>
</dbReference>
<accession>A0A915IWI6</accession>
<evidence type="ECO:0000259" key="8">
    <source>
        <dbReference type="PROSITE" id="PS50026"/>
    </source>
</evidence>
<dbReference type="WBParaSite" id="nRc.2.0.1.t18151-RA">
    <property type="protein sequence ID" value="nRc.2.0.1.t18151-RA"/>
    <property type="gene ID" value="nRc.2.0.1.g18151"/>
</dbReference>
<dbReference type="InterPro" id="IPR000152">
    <property type="entry name" value="EGF-type_Asp/Asn_hydroxyl_site"/>
</dbReference>
<dbReference type="InterPro" id="IPR001881">
    <property type="entry name" value="EGF-like_Ca-bd_dom"/>
</dbReference>
<evidence type="ECO:0000256" key="6">
    <source>
        <dbReference type="ARBA" id="ARBA00023180"/>
    </source>
</evidence>
<evidence type="ECO:0000256" key="7">
    <source>
        <dbReference type="PROSITE-ProRule" id="PRU00076"/>
    </source>
</evidence>
<organism evidence="9 10">
    <name type="scientific">Romanomermis culicivorax</name>
    <name type="common">Nematode worm</name>
    <dbReference type="NCBI Taxonomy" id="13658"/>
    <lineage>
        <taxon>Eukaryota</taxon>
        <taxon>Metazoa</taxon>
        <taxon>Ecdysozoa</taxon>
        <taxon>Nematoda</taxon>
        <taxon>Enoplea</taxon>
        <taxon>Dorylaimia</taxon>
        <taxon>Mermithida</taxon>
        <taxon>Mermithoidea</taxon>
        <taxon>Mermithidae</taxon>
        <taxon>Romanomermis</taxon>
    </lineage>
</organism>
<evidence type="ECO:0000256" key="1">
    <source>
        <dbReference type="ARBA" id="ARBA00004613"/>
    </source>
</evidence>
<dbReference type="Proteomes" id="UP000887565">
    <property type="component" value="Unplaced"/>
</dbReference>
<evidence type="ECO:0000313" key="9">
    <source>
        <dbReference type="Proteomes" id="UP000887565"/>
    </source>
</evidence>
<dbReference type="AlphaFoldDB" id="A0A915IWI6"/>
<evidence type="ECO:0000256" key="3">
    <source>
        <dbReference type="ARBA" id="ARBA00022536"/>
    </source>
</evidence>
<dbReference type="Pfam" id="PF12661">
    <property type="entry name" value="hEGF"/>
    <property type="match status" value="1"/>
</dbReference>
<keyword evidence="2" id="KW-0964">Secreted</keyword>
<dbReference type="PROSITE" id="PS00010">
    <property type="entry name" value="ASX_HYDROXYL"/>
    <property type="match status" value="1"/>
</dbReference>
<keyword evidence="3 7" id="KW-0245">EGF-like domain</keyword>
<keyword evidence="5" id="KW-1015">Disulfide bond</keyword>
<dbReference type="FunFam" id="2.10.25.10:FF:000045">
    <property type="entry name" value="Slit guidance ligand 2"/>
    <property type="match status" value="1"/>
</dbReference>
<dbReference type="CDD" id="cd00054">
    <property type="entry name" value="EGF_CA"/>
    <property type="match status" value="1"/>
</dbReference>
<dbReference type="InterPro" id="IPR000742">
    <property type="entry name" value="EGF"/>
</dbReference>
<dbReference type="PROSITE" id="PS50026">
    <property type="entry name" value="EGF_3"/>
    <property type="match status" value="1"/>
</dbReference>
<comment type="caution">
    <text evidence="7">Lacks conserved residue(s) required for the propagation of feature annotation.</text>
</comment>
<dbReference type="GO" id="GO:0007399">
    <property type="term" value="P:nervous system development"/>
    <property type="evidence" value="ECO:0007669"/>
    <property type="project" value="UniProtKB-ARBA"/>
</dbReference>
<dbReference type="InterPro" id="IPR018097">
    <property type="entry name" value="EGF_Ca-bd_CS"/>
</dbReference>
<dbReference type="PROSITE" id="PS01187">
    <property type="entry name" value="EGF_CA"/>
    <property type="match status" value="1"/>
</dbReference>
<dbReference type="SUPFAM" id="SSF57196">
    <property type="entry name" value="EGF/Laminin"/>
    <property type="match status" value="1"/>
</dbReference>
<dbReference type="InterPro" id="IPR013032">
    <property type="entry name" value="EGF-like_CS"/>
</dbReference>
<protein>
    <submittedName>
        <fullName evidence="10">EGF-like domain-containing protein</fullName>
    </submittedName>
</protein>
<evidence type="ECO:0000313" key="10">
    <source>
        <dbReference type="WBParaSite" id="nRc.2.0.1.t18151-RA"/>
    </source>
</evidence>
<keyword evidence="4" id="KW-0677">Repeat</keyword>
<dbReference type="Gene3D" id="2.10.25.10">
    <property type="entry name" value="Laminin"/>
    <property type="match status" value="1"/>
</dbReference>
<evidence type="ECO:0000256" key="2">
    <source>
        <dbReference type="ARBA" id="ARBA00022525"/>
    </source>
</evidence>
<dbReference type="SMART" id="SM00179">
    <property type="entry name" value="EGF_CA"/>
    <property type="match status" value="1"/>
</dbReference>
<proteinExistence type="predicted"/>
<sequence>MDIFLSTEAYFDKNETLFPNYRRHKKVDIDECRNHKCQNAATCSDRVAGYTCHCSAGYNGT</sequence>
<dbReference type="GO" id="GO:0005509">
    <property type="term" value="F:calcium ion binding"/>
    <property type="evidence" value="ECO:0007669"/>
    <property type="project" value="InterPro"/>
</dbReference>
<keyword evidence="9" id="KW-1185">Reference proteome</keyword>
<evidence type="ECO:0000256" key="5">
    <source>
        <dbReference type="ARBA" id="ARBA00023157"/>
    </source>
</evidence>
<feature type="domain" description="EGF-like" evidence="8">
    <location>
        <begin position="28"/>
        <end position="61"/>
    </location>
</feature>
<keyword evidence="6" id="KW-0325">Glycoprotein</keyword>
<reference evidence="10" key="1">
    <citation type="submission" date="2022-11" db="UniProtKB">
        <authorList>
            <consortium name="WormBaseParasite"/>
        </authorList>
    </citation>
    <scope>IDENTIFICATION</scope>
</reference>
<comment type="subcellular location">
    <subcellularLocation>
        <location evidence="1">Secreted</location>
    </subcellularLocation>
</comment>